<keyword evidence="7 8" id="KW-0238">DNA-binding</keyword>
<dbReference type="STRING" id="1817863.A2Y62_14880"/>
<evidence type="ECO:0000256" key="2">
    <source>
        <dbReference type="ARBA" id="ARBA00022490"/>
    </source>
</evidence>
<evidence type="ECO:0000313" key="14">
    <source>
        <dbReference type="EMBL" id="OGF58379.1"/>
    </source>
</evidence>
<gene>
    <name evidence="8" type="primary">dnaA</name>
    <name evidence="14" type="ORF">A2Y62_14880</name>
</gene>
<comment type="domain">
    <text evidence="8">Domain I is involved in oligomerization and binding regulators, domain II is flexibile and of varying length in different bacteria, domain III forms the AAA+ region, while domain IV binds dsDNA.</text>
</comment>
<comment type="caution">
    <text evidence="8">Lacks conserved residue(s) required for the propagation of feature annotation.</text>
</comment>
<evidence type="ECO:0000256" key="9">
    <source>
        <dbReference type="NCBIfam" id="TIGR00362"/>
    </source>
</evidence>
<dbReference type="InterPro" id="IPR038454">
    <property type="entry name" value="DnaA_N_sf"/>
</dbReference>
<evidence type="ECO:0000256" key="6">
    <source>
        <dbReference type="ARBA" id="ARBA00023121"/>
    </source>
</evidence>
<feature type="binding site" evidence="8">
    <location>
        <position position="135"/>
    </location>
    <ligand>
        <name>ATP</name>
        <dbReference type="ChEBI" id="CHEBI:30616"/>
    </ligand>
</feature>
<name>A0A1F5V4M6_9BACT</name>
<dbReference type="Proteomes" id="UP000178943">
    <property type="component" value="Unassembled WGS sequence"/>
</dbReference>
<dbReference type="GO" id="GO:0005737">
    <property type="term" value="C:cytoplasm"/>
    <property type="evidence" value="ECO:0007669"/>
    <property type="project" value="UniProtKB-SubCell"/>
</dbReference>
<dbReference type="NCBIfam" id="TIGR00362">
    <property type="entry name" value="DnaA"/>
    <property type="match status" value="1"/>
</dbReference>
<feature type="region of interest" description="Domain IV, binds dsDNA" evidence="8">
    <location>
        <begin position="306"/>
        <end position="423"/>
    </location>
</feature>
<dbReference type="GO" id="GO:0003688">
    <property type="term" value="F:DNA replication origin binding"/>
    <property type="evidence" value="ECO:0007669"/>
    <property type="project" value="UniProtKB-UniRule"/>
</dbReference>
<dbReference type="SMART" id="SM00382">
    <property type="entry name" value="AAA"/>
    <property type="match status" value="1"/>
</dbReference>
<evidence type="ECO:0000256" key="3">
    <source>
        <dbReference type="ARBA" id="ARBA00022705"/>
    </source>
</evidence>
<dbReference type="Gene3D" id="1.10.8.60">
    <property type="match status" value="1"/>
</dbReference>
<keyword evidence="3 8" id="KW-0235">DNA replication</keyword>
<keyword evidence="6 8" id="KW-0446">Lipid-binding</keyword>
<comment type="subcellular location">
    <subcellularLocation>
        <location evidence="8">Cytoplasm</location>
    </subcellularLocation>
</comment>
<dbReference type="Gene3D" id="3.30.300.180">
    <property type="match status" value="1"/>
</dbReference>
<dbReference type="FunFam" id="1.10.8.60:FF:000003">
    <property type="entry name" value="Chromosomal replication initiator protein DnaA"/>
    <property type="match status" value="1"/>
</dbReference>
<protein>
    <recommendedName>
        <fullName evidence="8 9">Chromosomal replication initiator protein DnaA</fullName>
    </recommendedName>
</protein>
<keyword evidence="5 8" id="KW-0067">ATP-binding</keyword>
<feature type="binding site" evidence="8">
    <location>
        <position position="137"/>
    </location>
    <ligand>
        <name>ATP</name>
        <dbReference type="ChEBI" id="CHEBI:30616"/>
    </ligand>
</feature>
<dbReference type="GO" id="GO:0006270">
    <property type="term" value="P:DNA replication initiation"/>
    <property type="evidence" value="ECO:0007669"/>
    <property type="project" value="UniProtKB-UniRule"/>
</dbReference>
<dbReference type="PANTHER" id="PTHR30050">
    <property type="entry name" value="CHROMOSOMAL REPLICATION INITIATOR PROTEIN DNAA"/>
    <property type="match status" value="1"/>
</dbReference>
<evidence type="ECO:0000313" key="15">
    <source>
        <dbReference type="Proteomes" id="UP000178943"/>
    </source>
</evidence>
<organism evidence="14 15">
    <name type="scientific">Candidatus Fischerbacteria bacterium RBG_13_37_8</name>
    <dbReference type="NCBI Taxonomy" id="1817863"/>
    <lineage>
        <taxon>Bacteria</taxon>
        <taxon>Candidatus Fischeribacteriota</taxon>
    </lineage>
</organism>
<dbReference type="InterPro" id="IPR020591">
    <property type="entry name" value="Chromosome_initiator_DnaA-like"/>
</dbReference>
<proteinExistence type="inferred from homology"/>
<dbReference type="HAMAP" id="MF_00377">
    <property type="entry name" value="DnaA_bact"/>
    <property type="match status" value="1"/>
</dbReference>
<dbReference type="EMBL" id="MFGW01000250">
    <property type="protein sequence ID" value="OGF58379.1"/>
    <property type="molecule type" value="Genomic_DNA"/>
</dbReference>
<dbReference type="PANTHER" id="PTHR30050:SF2">
    <property type="entry name" value="CHROMOSOMAL REPLICATION INITIATOR PROTEIN DNAA"/>
    <property type="match status" value="1"/>
</dbReference>
<accession>A0A1F5V4M6</accession>
<dbReference type="SMART" id="SM00760">
    <property type="entry name" value="Bac_DnaA_C"/>
    <property type="match status" value="1"/>
</dbReference>
<dbReference type="SUPFAM" id="SSF48295">
    <property type="entry name" value="TrpR-like"/>
    <property type="match status" value="1"/>
</dbReference>
<dbReference type="GO" id="GO:0005524">
    <property type="term" value="F:ATP binding"/>
    <property type="evidence" value="ECO:0007669"/>
    <property type="project" value="UniProtKB-UniRule"/>
</dbReference>
<feature type="binding site" evidence="8">
    <location>
        <position position="138"/>
    </location>
    <ligand>
        <name>ATP</name>
        <dbReference type="ChEBI" id="CHEBI:30616"/>
    </ligand>
</feature>
<dbReference type="Gene3D" id="1.10.1750.10">
    <property type="match status" value="1"/>
</dbReference>
<dbReference type="GO" id="GO:0006275">
    <property type="term" value="P:regulation of DNA replication"/>
    <property type="evidence" value="ECO:0007669"/>
    <property type="project" value="UniProtKB-UniRule"/>
</dbReference>
<dbReference type="CDD" id="cd06571">
    <property type="entry name" value="Bac_DnaA_C"/>
    <property type="match status" value="1"/>
</dbReference>
<evidence type="ECO:0000256" key="10">
    <source>
        <dbReference type="RuleBase" id="RU000577"/>
    </source>
</evidence>
<dbReference type="Pfam" id="PF08299">
    <property type="entry name" value="Bac_DnaA_C"/>
    <property type="match status" value="1"/>
</dbReference>
<feature type="domain" description="Chromosomal replication initiator DnaA C-terminal" evidence="13">
    <location>
        <begin position="333"/>
        <end position="401"/>
    </location>
</feature>
<feature type="binding site" evidence="8">
    <location>
        <position position="139"/>
    </location>
    <ligand>
        <name>ATP</name>
        <dbReference type="ChEBI" id="CHEBI:30616"/>
    </ligand>
</feature>
<feature type="region of interest" description="Domain I, interacts with DnaA modulators" evidence="8">
    <location>
        <begin position="1"/>
        <end position="83"/>
    </location>
</feature>
<evidence type="ECO:0000256" key="8">
    <source>
        <dbReference type="HAMAP-Rule" id="MF_00377"/>
    </source>
</evidence>
<dbReference type="GO" id="GO:0008289">
    <property type="term" value="F:lipid binding"/>
    <property type="evidence" value="ECO:0007669"/>
    <property type="project" value="UniProtKB-KW"/>
</dbReference>
<evidence type="ECO:0000259" key="12">
    <source>
        <dbReference type="SMART" id="SM00382"/>
    </source>
</evidence>
<dbReference type="InterPro" id="IPR003593">
    <property type="entry name" value="AAA+_ATPase"/>
</dbReference>
<dbReference type="Gene3D" id="3.40.50.300">
    <property type="entry name" value="P-loop containing nucleotide triphosphate hydrolases"/>
    <property type="match status" value="1"/>
</dbReference>
<evidence type="ECO:0000256" key="7">
    <source>
        <dbReference type="ARBA" id="ARBA00023125"/>
    </source>
</evidence>
<dbReference type="InterPro" id="IPR010921">
    <property type="entry name" value="Trp_repressor/repl_initiator"/>
</dbReference>
<dbReference type="PRINTS" id="PR00051">
    <property type="entry name" value="DNAA"/>
</dbReference>
<dbReference type="InterPro" id="IPR013317">
    <property type="entry name" value="DnaA_dom"/>
</dbReference>
<dbReference type="SUPFAM" id="SSF52540">
    <property type="entry name" value="P-loop containing nucleoside triphosphate hydrolases"/>
    <property type="match status" value="1"/>
</dbReference>
<dbReference type="CDD" id="cd00009">
    <property type="entry name" value="AAA"/>
    <property type="match status" value="1"/>
</dbReference>
<evidence type="ECO:0000256" key="4">
    <source>
        <dbReference type="ARBA" id="ARBA00022741"/>
    </source>
</evidence>
<dbReference type="InterPro" id="IPR013159">
    <property type="entry name" value="DnaA_C"/>
</dbReference>
<evidence type="ECO:0000256" key="1">
    <source>
        <dbReference type="ARBA" id="ARBA00006583"/>
    </source>
</evidence>
<dbReference type="GO" id="GO:0005886">
    <property type="term" value="C:plasma membrane"/>
    <property type="evidence" value="ECO:0007669"/>
    <property type="project" value="TreeGrafter"/>
</dbReference>
<dbReference type="InterPro" id="IPR027417">
    <property type="entry name" value="P-loop_NTPase"/>
</dbReference>
<comment type="similarity">
    <text evidence="1 8 11">Belongs to the DnaA family.</text>
</comment>
<evidence type="ECO:0000259" key="13">
    <source>
        <dbReference type="SMART" id="SM00760"/>
    </source>
</evidence>
<evidence type="ECO:0000256" key="5">
    <source>
        <dbReference type="ARBA" id="ARBA00022840"/>
    </source>
</evidence>
<keyword evidence="2 8" id="KW-0963">Cytoplasm</keyword>
<feature type="domain" description="AAA+ ATPase" evidence="12">
    <location>
        <begin position="124"/>
        <end position="251"/>
    </location>
</feature>
<dbReference type="InterPro" id="IPR001957">
    <property type="entry name" value="Chromosome_initiator_DnaA"/>
</dbReference>
<keyword evidence="4 8" id="KW-0547">Nucleotide-binding</keyword>
<comment type="caution">
    <text evidence="14">The sequence shown here is derived from an EMBL/GenBank/DDBJ whole genome shotgun (WGS) entry which is preliminary data.</text>
</comment>
<comment type="function">
    <text evidence="8 10">Plays an essential role in the initiation and regulation of chromosomal replication. ATP-DnaA binds to the origin of replication (oriC) to initiate formation of the DNA replication initiation complex once per cell cycle. Binds the DnaA box (a 9 base pair repeat at the origin) and separates the double-stranded (ds)DNA. Forms a right-handed helical filament on oriC DNA; dsDNA binds to the exterior of the filament while single-stranded (ss)DNA is stabiized in the filament's interior. The ATP-DnaA-oriC complex binds and stabilizes one strand of the AT-rich DNA unwinding element (DUE), permitting loading of DNA polymerase. After initiation quickly degrades to an ADP-DnaA complex that is not apt for DNA replication. Binds acidic phospholipids.</text>
</comment>
<sequence>MDQWTAILEKLKGKLHPHTFNKLSRAAFQIECSANHLIIGVTSEELKKELTHNYAPFIENALTESHLNEYTLSYVIANGDGKSALHKMSNFINPLYTFDNFIIGSSNSTAHAACEAVSDITPSAYNPLYIYGGVGLGKTHLISAIGNATRKKNNTHILLTNADKFMTTMVQFIKNHQLQELRELFLTCDILLMDDVQFLIGKEKTQEELFHIFDELYTQKKQIVFTSDCPPRDLKIEERLKSRFQWGLTVDIQPPDLETKIAILHQKAQLRKYHLPDDIALYIASNVQSNIRELEGALIKLYAVASIKSCPVTIDFARLVLKDLFPEEEKLITPSEIIKAVSKRFNLKSTVLSSKTNERAIVVPRQIAMYLCKKLTKYSLVEIGHLFNKNHATVIHSINKTEQKMHSDPLFKQHVDTIIKSLQ</sequence>
<dbReference type="Pfam" id="PF00308">
    <property type="entry name" value="Bac_DnaA"/>
    <property type="match status" value="1"/>
</dbReference>
<evidence type="ECO:0000256" key="11">
    <source>
        <dbReference type="RuleBase" id="RU004227"/>
    </source>
</evidence>
<dbReference type="AlphaFoldDB" id="A0A1F5V4M6"/>
<comment type="subunit">
    <text evidence="8">Oligomerizes as a right-handed, spiral filament on DNA at oriC.</text>
</comment>
<reference evidence="14 15" key="1">
    <citation type="journal article" date="2016" name="Nat. Commun.">
        <title>Thousands of microbial genomes shed light on interconnected biogeochemical processes in an aquifer system.</title>
        <authorList>
            <person name="Anantharaman K."/>
            <person name="Brown C.T."/>
            <person name="Hug L.A."/>
            <person name="Sharon I."/>
            <person name="Castelle C.J."/>
            <person name="Probst A.J."/>
            <person name="Thomas B.C."/>
            <person name="Singh A."/>
            <person name="Wilkins M.J."/>
            <person name="Karaoz U."/>
            <person name="Brodie E.L."/>
            <person name="Williams K.H."/>
            <person name="Hubbard S.S."/>
            <person name="Banfield J.F."/>
        </authorList>
    </citation>
    <scope>NUCLEOTIDE SEQUENCE [LARGE SCALE GENOMIC DNA]</scope>
</reference>